<gene>
    <name evidence="1" type="ORF">EZV62_022670</name>
</gene>
<sequence length="576" mass="65850">MLVGGQQCISIIGLVLKLEGFFGGAVEAMLTKNNPDKSRNEIGNTWHLLPIEKKAKFAQPHVVEVAARNLTGEQPHHRDNDIPNNFDLPPTDEEITGIKNHMGHEDQTINTRCTPFRWCLIMKKLFEEQKEVVCALGFGNLLALNCGCLRLKIRRWLVDNFDIKACSIDIHSWRFVINSSVFARVLGISNQRDQISISRDVPNKYFWKSKFTMTSRGIFLKDIKHCLEEMTTTNDEFKLFYLHSLQWEPPIMDKAEIPVVCWTNVKIKKCVIKLHTEEGVGNFGEDFFKQPTPSEGQYDVAAHGETCHANQEPVTGNNVHMKGITDVLQVVKEIQATLKTKLHDIRTKVNLLYAKFNGNTPDLPMEDQRIDDPYYVPPVLTIPSLFDEDTFNDDTLEQESQSSNKRRLINTRSTLKRKPGRYQISLYIAVPVNASTNEVIVDIGHLRVMHKSLRTLEPYKCVDSEIIILIPEYKSMILKSKRSQLSWFLPTNYAYTVFTCTDGKQYSLKKSLSKLRDSYMYDLRKCEKMQSLDIVFADDIAVSFPTTFSFTTFTILDAKAPSQPNGYDCGLYFACS</sequence>
<evidence type="ECO:0008006" key="3">
    <source>
        <dbReference type="Google" id="ProtNLM"/>
    </source>
</evidence>
<evidence type="ECO:0000313" key="1">
    <source>
        <dbReference type="EMBL" id="TXG53501.1"/>
    </source>
</evidence>
<name>A0A5C7H985_9ROSI</name>
<comment type="caution">
    <text evidence="1">The sequence shown here is derived from an EMBL/GenBank/DDBJ whole genome shotgun (WGS) entry which is preliminary data.</text>
</comment>
<evidence type="ECO:0000313" key="2">
    <source>
        <dbReference type="Proteomes" id="UP000323000"/>
    </source>
</evidence>
<organism evidence="1 2">
    <name type="scientific">Acer yangbiense</name>
    <dbReference type="NCBI Taxonomy" id="1000413"/>
    <lineage>
        <taxon>Eukaryota</taxon>
        <taxon>Viridiplantae</taxon>
        <taxon>Streptophyta</taxon>
        <taxon>Embryophyta</taxon>
        <taxon>Tracheophyta</taxon>
        <taxon>Spermatophyta</taxon>
        <taxon>Magnoliopsida</taxon>
        <taxon>eudicotyledons</taxon>
        <taxon>Gunneridae</taxon>
        <taxon>Pentapetalae</taxon>
        <taxon>rosids</taxon>
        <taxon>malvids</taxon>
        <taxon>Sapindales</taxon>
        <taxon>Sapindaceae</taxon>
        <taxon>Hippocastanoideae</taxon>
        <taxon>Acereae</taxon>
        <taxon>Acer</taxon>
    </lineage>
</organism>
<reference evidence="2" key="1">
    <citation type="journal article" date="2019" name="Gigascience">
        <title>De novo genome assembly of the endangered Acer yangbiense, a plant species with extremely small populations endemic to Yunnan Province, China.</title>
        <authorList>
            <person name="Yang J."/>
            <person name="Wariss H.M."/>
            <person name="Tao L."/>
            <person name="Zhang R."/>
            <person name="Yun Q."/>
            <person name="Hollingsworth P."/>
            <person name="Dao Z."/>
            <person name="Luo G."/>
            <person name="Guo H."/>
            <person name="Ma Y."/>
            <person name="Sun W."/>
        </authorList>
    </citation>
    <scope>NUCLEOTIDE SEQUENCE [LARGE SCALE GENOMIC DNA]</scope>
    <source>
        <strain evidence="2">cv. Malutang</strain>
    </source>
</reference>
<dbReference type="AlphaFoldDB" id="A0A5C7H985"/>
<dbReference type="SUPFAM" id="SSF54001">
    <property type="entry name" value="Cysteine proteinases"/>
    <property type="match status" value="1"/>
</dbReference>
<proteinExistence type="predicted"/>
<dbReference type="Proteomes" id="UP000323000">
    <property type="component" value="Chromosome 10"/>
</dbReference>
<dbReference type="EMBL" id="VAHF01000010">
    <property type="protein sequence ID" value="TXG53501.1"/>
    <property type="molecule type" value="Genomic_DNA"/>
</dbReference>
<protein>
    <recommendedName>
        <fullName evidence="3">Ubiquitin-like protease family profile domain-containing protein</fullName>
    </recommendedName>
</protein>
<accession>A0A5C7H985</accession>
<dbReference type="InterPro" id="IPR038765">
    <property type="entry name" value="Papain-like_cys_pep_sf"/>
</dbReference>
<keyword evidence="2" id="KW-1185">Reference proteome</keyword>